<accession>A0A6G1JRC7</accession>
<comment type="subcellular location">
    <subcellularLocation>
        <location evidence="1">Membrane</location>
        <topology evidence="1">Multi-pass membrane protein</topology>
    </subcellularLocation>
</comment>
<evidence type="ECO:0000256" key="3">
    <source>
        <dbReference type="ARBA" id="ARBA00022692"/>
    </source>
</evidence>
<dbReference type="AlphaFoldDB" id="A0A6G1JRC7"/>
<feature type="transmembrane region" description="Helical" evidence="6">
    <location>
        <begin position="34"/>
        <end position="50"/>
    </location>
</feature>
<proteinExistence type="inferred from homology"/>
<evidence type="ECO:0000256" key="6">
    <source>
        <dbReference type="SAM" id="Phobius"/>
    </source>
</evidence>
<comment type="similarity">
    <text evidence="2">Belongs to the acetate uptake transporter (AceTr) (TC 2.A.96) family.</text>
</comment>
<feature type="signal peptide" evidence="7">
    <location>
        <begin position="1"/>
        <end position="24"/>
    </location>
</feature>
<keyword evidence="3 6" id="KW-0812">Transmembrane</keyword>
<dbReference type="InterPro" id="IPR000791">
    <property type="entry name" value="Gpr1/Fun34/SatP-like"/>
</dbReference>
<evidence type="ECO:0000313" key="9">
    <source>
        <dbReference type="Proteomes" id="UP000799428"/>
    </source>
</evidence>
<keyword evidence="7" id="KW-0732">Signal</keyword>
<dbReference type="EMBL" id="MU005789">
    <property type="protein sequence ID" value="KAF2703098.1"/>
    <property type="molecule type" value="Genomic_DNA"/>
</dbReference>
<dbReference type="Proteomes" id="UP000799428">
    <property type="component" value="Unassembled WGS sequence"/>
</dbReference>
<gene>
    <name evidence="8" type="ORF">K504DRAFT_463728</name>
</gene>
<sequence length="72" mass="7897">MVCGLFCVFWLSFGLLQLPTLGLATTYSVNGRNAVVALYLLVWCGVEWVTTKAYRGVKGYVTSASINRETTS</sequence>
<reference evidence="8" key="1">
    <citation type="journal article" date="2020" name="Stud. Mycol.">
        <title>101 Dothideomycetes genomes: a test case for predicting lifestyles and emergence of pathogens.</title>
        <authorList>
            <person name="Haridas S."/>
            <person name="Albert R."/>
            <person name="Binder M."/>
            <person name="Bloem J."/>
            <person name="Labutti K."/>
            <person name="Salamov A."/>
            <person name="Andreopoulos B."/>
            <person name="Baker S."/>
            <person name="Barry K."/>
            <person name="Bills G."/>
            <person name="Bluhm B."/>
            <person name="Cannon C."/>
            <person name="Castanera R."/>
            <person name="Culley D."/>
            <person name="Daum C."/>
            <person name="Ezra D."/>
            <person name="Gonzalez J."/>
            <person name="Henrissat B."/>
            <person name="Kuo A."/>
            <person name="Liang C."/>
            <person name="Lipzen A."/>
            <person name="Lutzoni F."/>
            <person name="Magnuson J."/>
            <person name="Mondo S."/>
            <person name="Nolan M."/>
            <person name="Ohm R."/>
            <person name="Pangilinan J."/>
            <person name="Park H.-J."/>
            <person name="Ramirez L."/>
            <person name="Alfaro M."/>
            <person name="Sun H."/>
            <person name="Tritt A."/>
            <person name="Yoshinaga Y."/>
            <person name="Zwiers L.-H."/>
            <person name="Turgeon B."/>
            <person name="Goodwin S."/>
            <person name="Spatafora J."/>
            <person name="Crous P."/>
            <person name="Grigoriev I."/>
        </authorList>
    </citation>
    <scope>NUCLEOTIDE SEQUENCE</scope>
    <source>
        <strain evidence="8">CBS 279.74</strain>
    </source>
</reference>
<protein>
    <submittedName>
        <fullName evidence="8">Uncharacterized protein</fullName>
    </submittedName>
</protein>
<evidence type="ECO:0000256" key="5">
    <source>
        <dbReference type="ARBA" id="ARBA00023136"/>
    </source>
</evidence>
<evidence type="ECO:0000256" key="1">
    <source>
        <dbReference type="ARBA" id="ARBA00004141"/>
    </source>
</evidence>
<feature type="chain" id="PRO_5026108673" evidence="7">
    <location>
        <begin position="25"/>
        <end position="72"/>
    </location>
</feature>
<organism evidence="8 9">
    <name type="scientific">Pleomassaria siparia CBS 279.74</name>
    <dbReference type="NCBI Taxonomy" id="1314801"/>
    <lineage>
        <taxon>Eukaryota</taxon>
        <taxon>Fungi</taxon>
        <taxon>Dikarya</taxon>
        <taxon>Ascomycota</taxon>
        <taxon>Pezizomycotina</taxon>
        <taxon>Dothideomycetes</taxon>
        <taxon>Pleosporomycetidae</taxon>
        <taxon>Pleosporales</taxon>
        <taxon>Pleomassariaceae</taxon>
        <taxon>Pleomassaria</taxon>
    </lineage>
</organism>
<dbReference type="OrthoDB" id="3648309at2759"/>
<keyword evidence="4 6" id="KW-1133">Transmembrane helix</keyword>
<evidence type="ECO:0000256" key="2">
    <source>
        <dbReference type="ARBA" id="ARBA00005587"/>
    </source>
</evidence>
<evidence type="ECO:0000313" key="8">
    <source>
        <dbReference type="EMBL" id="KAF2703098.1"/>
    </source>
</evidence>
<evidence type="ECO:0000256" key="4">
    <source>
        <dbReference type="ARBA" id="ARBA00022989"/>
    </source>
</evidence>
<name>A0A6G1JRC7_9PLEO</name>
<keyword evidence="9" id="KW-1185">Reference proteome</keyword>
<evidence type="ECO:0000256" key="7">
    <source>
        <dbReference type="SAM" id="SignalP"/>
    </source>
</evidence>
<keyword evidence="5 6" id="KW-0472">Membrane</keyword>
<dbReference type="GO" id="GO:0016020">
    <property type="term" value="C:membrane"/>
    <property type="evidence" value="ECO:0007669"/>
    <property type="project" value="UniProtKB-SubCell"/>
</dbReference>
<dbReference type="Pfam" id="PF01184">
    <property type="entry name" value="Gpr1_Fun34_YaaH"/>
    <property type="match status" value="1"/>
</dbReference>